<feature type="compositionally biased region" description="Basic residues" evidence="1">
    <location>
        <begin position="310"/>
        <end position="319"/>
    </location>
</feature>
<evidence type="ECO:0000313" key="3">
    <source>
        <dbReference type="Proteomes" id="UP001189429"/>
    </source>
</evidence>
<feature type="non-terminal residue" evidence="2">
    <location>
        <position position="348"/>
    </location>
</feature>
<feature type="region of interest" description="Disordered" evidence="1">
    <location>
        <begin position="310"/>
        <end position="348"/>
    </location>
</feature>
<feature type="compositionally biased region" description="Low complexity" evidence="1">
    <location>
        <begin position="201"/>
        <end position="221"/>
    </location>
</feature>
<dbReference type="Proteomes" id="UP001189429">
    <property type="component" value="Unassembled WGS sequence"/>
</dbReference>
<keyword evidence="3" id="KW-1185">Reference proteome</keyword>
<feature type="region of interest" description="Disordered" evidence="1">
    <location>
        <begin position="187"/>
        <end position="221"/>
    </location>
</feature>
<protein>
    <recommendedName>
        <fullName evidence="4">RanBP2-type domain-containing protein</fullName>
    </recommendedName>
</protein>
<gene>
    <name evidence="2" type="ORF">PCOR1329_LOCUS27792</name>
</gene>
<proteinExistence type="predicted"/>
<comment type="caution">
    <text evidence="2">The sequence shown here is derived from an EMBL/GenBank/DDBJ whole genome shotgun (WGS) entry which is preliminary data.</text>
</comment>
<feature type="region of interest" description="Disordered" evidence="1">
    <location>
        <begin position="135"/>
        <end position="155"/>
    </location>
</feature>
<evidence type="ECO:0008006" key="4">
    <source>
        <dbReference type="Google" id="ProtNLM"/>
    </source>
</evidence>
<evidence type="ECO:0000313" key="2">
    <source>
        <dbReference type="EMBL" id="CAK0828608.1"/>
    </source>
</evidence>
<dbReference type="EMBL" id="CAUYUJ010010114">
    <property type="protein sequence ID" value="CAK0828608.1"/>
    <property type="molecule type" value="Genomic_DNA"/>
</dbReference>
<name>A0ABN9SBT9_9DINO</name>
<sequence length="348" mass="35598">MAWQTVQRRRGRNAGGAELAADLLQSLFEGGGRRNGKQQPDPPLRRAEWRCGCDCTNWAERADCRRCGAARGGAPAACPPPAPAAAGEAGAAAWPALPNARPLRPGAQADALRRATAAARKAGAHPAALEALEQDEAAARARQAQQRSGNRLEGLRAAARKAAAAATAADEAVAAATRRAEEARAAAAAAEAAAREEEEAAQTAAAEAAARGEAAAPARDAGAEQLLQATRELLDRLETHAWGDAPEPLLAAMAAAHAALEAAGPPPPPPDLDAELGAGTDNELQEASAGDALEQLRGAADDAALLAAARRLRGNRGARRPACQPRPDRRGSEAAAAHQAAPETPLRL</sequence>
<evidence type="ECO:0000256" key="1">
    <source>
        <dbReference type="SAM" id="MobiDB-lite"/>
    </source>
</evidence>
<accession>A0ABN9SBT9</accession>
<reference evidence="2" key="1">
    <citation type="submission" date="2023-10" db="EMBL/GenBank/DDBJ databases">
        <authorList>
            <person name="Chen Y."/>
            <person name="Shah S."/>
            <person name="Dougan E. K."/>
            <person name="Thang M."/>
            <person name="Chan C."/>
        </authorList>
    </citation>
    <scope>NUCLEOTIDE SEQUENCE [LARGE SCALE GENOMIC DNA]</scope>
</reference>
<organism evidence="2 3">
    <name type="scientific">Prorocentrum cordatum</name>
    <dbReference type="NCBI Taxonomy" id="2364126"/>
    <lineage>
        <taxon>Eukaryota</taxon>
        <taxon>Sar</taxon>
        <taxon>Alveolata</taxon>
        <taxon>Dinophyceae</taxon>
        <taxon>Prorocentrales</taxon>
        <taxon>Prorocentraceae</taxon>
        <taxon>Prorocentrum</taxon>
    </lineage>
</organism>